<protein>
    <submittedName>
        <fullName evidence="2">Acetyltransferase</fullName>
    </submittedName>
</protein>
<keyword evidence="2" id="KW-0808">Transferase</keyword>
<accession>A0A0C2VQ22</accession>
<evidence type="ECO:0000313" key="3">
    <source>
        <dbReference type="Proteomes" id="UP000031972"/>
    </source>
</evidence>
<dbReference type="GO" id="GO:1990189">
    <property type="term" value="F:protein N-terminal-serine acetyltransferase activity"/>
    <property type="evidence" value="ECO:0007669"/>
    <property type="project" value="TreeGrafter"/>
</dbReference>
<dbReference type="InterPro" id="IPR000182">
    <property type="entry name" value="GNAT_dom"/>
</dbReference>
<keyword evidence="3" id="KW-1185">Reference proteome</keyword>
<dbReference type="SUPFAM" id="SSF55729">
    <property type="entry name" value="Acyl-CoA N-acyltransferases (Nat)"/>
    <property type="match status" value="1"/>
</dbReference>
<dbReference type="InterPro" id="IPR016181">
    <property type="entry name" value="Acyl_CoA_acyltransferase"/>
</dbReference>
<dbReference type="Gene3D" id="3.40.630.30">
    <property type="match status" value="1"/>
</dbReference>
<dbReference type="AlphaFoldDB" id="A0A0C2VQ22"/>
<dbReference type="Proteomes" id="UP000031972">
    <property type="component" value="Unassembled WGS sequence"/>
</dbReference>
<reference evidence="2 3" key="1">
    <citation type="submission" date="2015-01" db="EMBL/GenBank/DDBJ databases">
        <title>Jeotgalibacillus campisalis genome sequencing.</title>
        <authorList>
            <person name="Goh K.M."/>
            <person name="Chan K.-G."/>
            <person name="Yaakop A.S."/>
            <person name="Ee R."/>
            <person name="Gan H.M."/>
            <person name="Chan C.S."/>
        </authorList>
    </citation>
    <scope>NUCLEOTIDE SEQUENCE [LARGE SCALE GENOMIC DNA]</scope>
    <source>
        <strain evidence="2 3">SF-57</strain>
    </source>
</reference>
<dbReference type="GO" id="GO:0008999">
    <property type="term" value="F:protein-N-terminal-alanine acetyltransferase activity"/>
    <property type="evidence" value="ECO:0007669"/>
    <property type="project" value="TreeGrafter"/>
</dbReference>
<comment type="caution">
    <text evidence="2">The sequence shown here is derived from an EMBL/GenBank/DDBJ whole genome shotgun (WGS) entry which is preliminary data.</text>
</comment>
<dbReference type="InterPro" id="IPR051908">
    <property type="entry name" value="Ribosomal_N-acetyltransferase"/>
</dbReference>
<evidence type="ECO:0000259" key="1">
    <source>
        <dbReference type="PROSITE" id="PS51186"/>
    </source>
</evidence>
<sequence length="191" mass="21916">MNQILIDFPDQFETDRLIVRSAKPGDGSKVWEAVNASRKELKPWLAFASHEATAEETEINIRESYTKFLAREDLRLLVFLKNSGEFVASSGLHRINWDVRRFEIGYWIDSRMSGQGYMTEAVEGIARFAFTTLDAQRVEIRCDAENKKSRSIPEKLGFELEGILKNNELNPLSKKPIDTCVYAKVIRQRNG</sequence>
<dbReference type="OrthoDB" id="9799321at2"/>
<gene>
    <name evidence="2" type="ORF">KR50_08780</name>
</gene>
<dbReference type="EMBL" id="JXRR01000008">
    <property type="protein sequence ID" value="KIL50997.1"/>
    <property type="molecule type" value="Genomic_DNA"/>
</dbReference>
<dbReference type="RefSeq" id="WP_041055288.1">
    <property type="nucleotide sequence ID" value="NZ_JXRR01000008.1"/>
</dbReference>
<dbReference type="PROSITE" id="PS51186">
    <property type="entry name" value="GNAT"/>
    <property type="match status" value="1"/>
</dbReference>
<organism evidence="2 3">
    <name type="scientific">Jeotgalibacillus campisalis</name>
    <dbReference type="NCBI Taxonomy" id="220754"/>
    <lineage>
        <taxon>Bacteria</taxon>
        <taxon>Bacillati</taxon>
        <taxon>Bacillota</taxon>
        <taxon>Bacilli</taxon>
        <taxon>Bacillales</taxon>
        <taxon>Caryophanaceae</taxon>
        <taxon>Jeotgalibacillus</taxon>
    </lineage>
</organism>
<dbReference type="Pfam" id="PF13302">
    <property type="entry name" value="Acetyltransf_3"/>
    <property type="match status" value="1"/>
</dbReference>
<evidence type="ECO:0000313" key="2">
    <source>
        <dbReference type="EMBL" id="KIL50997.1"/>
    </source>
</evidence>
<feature type="domain" description="N-acetyltransferase" evidence="1">
    <location>
        <begin position="17"/>
        <end position="187"/>
    </location>
</feature>
<dbReference type="PANTHER" id="PTHR43441">
    <property type="entry name" value="RIBOSOMAL-PROTEIN-SERINE ACETYLTRANSFERASE"/>
    <property type="match status" value="1"/>
</dbReference>
<dbReference type="GO" id="GO:0005737">
    <property type="term" value="C:cytoplasm"/>
    <property type="evidence" value="ECO:0007669"/>
    <property type="project" value="TreeGrafter"/>
</dbReference>
<dbReference type="PANTHER" id="PTHR43441:SF3">
    <property type="entry name" value="ACETYLTRANSFERASE"/>
    <property type="match status" value="1"/>
</dbReference>
<proteinExistence type="predicted"/>
<dbReference type="PATRIC" id="fig|220754.4.peg.898"/>
<name>A0A0C2VQ22_9BACL</name>